<protein>
    <submittedName>
        <fullName evidence="1">Uncharacterized protein</fullName>
    </submittedName>
</protein>
<proteinExistence type="predicted"/>
<gene>
    <name evidence="1" type="ORF">I7I51_00513</name>
</gene>
<dbReference type="VEuPathDB" id="FungiDB:I7I51_00513"/>
<dbReference type="EMBL" id="CP069114">
    <property type="protein sequence ID" value="QSS63455.1"/>
    <property type="molecule type" value="Genomic_DNA"/>
</dbReference>
<dbReference type="Proteomes" id="UP000663671">
    <property type="component" value="Chromosome 1"/>
</dbReference>
<sequence>MSLTQNNLDSDLSRFGFVVVGKISSKLIEKLQTHLQSKKVSRIVHRHSQLEWNSDCDAIFNDFETVSWKHENLRNGTD</sequence>
<reference evidence="1" key="1">
    <citation type="submission" date="2021-01" db="EMBL/GenBank/DDBJ databases">
        <title>Chromosome-level genome assembly of a human fungal pathogen reveals clustering of transcriptionally co-regulated genes.</title>
        <authorList>
            <person name="Voorhies M."/>
            <person name="Cohen S."/>
            <person name="Shea T.P."/>
            <person name="Petrus S."/>
            <person name="Munoz J.F."/>
            <person name="Poplawski S."/>
            <person name="Goldman W.E."/>
            <person name="Michael T."/>
            <person name="Cuomo C.A."/>
            <person name="Sil A."/>
            <person name="Beyhan S."/>
        </authorList>
    </citation>
    <scope>NUCLEOTIDE SEQUENCE</scope>
    <source>
        <strain evidence="1">WU24</strain>
    </source>
</reference>
<evidence type="ECO:0000313" key="1">
    <source>
        <dbReference type="EMBL" id="QSS63455.1"/>
    </source>
</evidence>
<name>A0A8A1MC89_AJECA</name>
<evidence type="ECO:0000313" key="2">
    <source>
        <dbReference type="Proteomes" id="UP000663671"/>
    </source>
</evidence>
<accession>A0A8A1MC89</accession>
<dbReference type="OrthoDB" id="4438389at2759"/>
<dbReference type="AlphaFoldDB" id="A0A8A1MC89"/>
<organism evidence="1 2">
    <name type="scientific">Ajellomyces capsulatus</name>
    <name type="common">Darling's disease fungus</name>
    <name type="synonym">Histoplasma capsulatum</name>
    <dbReference type="NCBI Taxonomy" id="5037"/>
    <lineage>
        <taxon>Eukaryota</taxon>
        <taxon>Fungi</taxon>
        <taxon>Dikarya</taxon>
        <taxon>Ascomycota</taxon>
        <taxon>Pezizomycotina</taxon>
        <taxon>Eurotiomycetes</taxon>
        <taxon>Eurotiomycetidae</taxon>
        <taxon>Onygenales</taxon>
        <taxon>Ajellomycetaceae</taxon>
        <taxon>Histoplasma</taxon>
    </lineage>
</organism>